<gene>
    <name evidence="8" type="ORF">TIFTF001_000451</name>
</gene>
<dbReference type="SUPFAM" id="SSF54171">
    <property type="entry name" value="DNA-binding domain"/>
    <property type="match status" value="1"/>
</dbReference>
<feature type="region of interest" description="Disordered" evidence="6">
    <location>
        <begin position="1"/>
        <end position="107"/>
    </location>
</feature>
<keyword evidence="4" id="KW-0804">Transcription</keyword>
<evidence type="ECO:0000256" key="5">
    <source>
        <dbReference type="ARBA" id="ARBA00023242"/>
    </source>
</evidence>
<evidence type="ECO:0000256" key="7">
    <source>
        <dbReference type="SAM" id="Phobius"/>
    </source>
</evidence>
<evidence type="ECO:0000313" key="8">
    <source>
        <dbReference type="EMBL" id="GMN24188.1"/>
    </source>
</evidence>
<evidence type="ECO:0000256" key="2">
    <source>
        <dbReference type="ARBA" id="ARBA00023015"/>
    </source>
</evidence>
<dbReference type="Proteomes" id="UP001187192">
    <property type="component" value="Unassembled WGS sequence"/>
</dbReference>
<feature type="transmembrane region" description="Helical" evidence="7">
    <location>
        <begin position="143"/>
        <end position="161"/>
    </location>
</feature>
<keyword evidence="7" id="KW-0812">Transmembrane</keyword>
<dbReference type="GO" id="GO:0003677">
    <property type="term" value="F:DNA binding"/>
    <property type="evidence" value="ECO:0007669"/>
    <property type="project" value="UniProtKB-KW"/>
</dbReference>
<protein>
    <submittedName>
        <fullName evidence="8">Uncharacterized protein</fullName>
    </submittedName>
</protein>
<keyword evidence="7" id="KW-0472">Membrane</keyword>
<evidence type="ECO:0000256" key="4">
    <source>
        <dbReference type="ARBA" id="ARBA00023163"/>
    </source>
</evidence>
<keyword evidence="9" id="KW-1185">Reference proteome</keyword>
<keyword evidence="3" id="KW-0238">DNA-binding</keyword>
<organism evidence="8 9">
    <name type="scientific">Ficus carica</name>
    <name type="common">Common fig</name>
    <dbReference type="NCBI Taxonomy" id="3494"/>
    <lineage>
        <taxon>Eukaryota</taxon>
        <taxon>Viridiplantae</taxon>
        <taxon>Streptophyta</taxon>
        <taxon>Embryophyta</taxon>
        <taxon>Tracheophyta</taxon>
        <taxon>Spermatophyta</taxon>
        <taxon>Magnoliopsida</taxon>
        <taxon>eudicotyledons</taxon>
        <taxon>Gunneridae</taxon>
        <taxon>Pentapetalae</taxon>
        <taxon>rosids</taxon>
        <taxon>fabids</taxon>
        <taxon>Rosales</taxon>
        <taxon>Moraceae</taxon>
        <taxon>Ficeae</taxon>
        <taxon>Ficus</taxon>
    </lineage>
</organism>
<evidence type="ECO:0000313" key="9">
    <source>
        <dbReference type="Proteomes" id="UP001187192"/>
    </source>
</evidence>
<dbReference type="AlphaFoldDB" id="A0AA88CJZ6"/>
<sequence length="260" mass="28457">MSAPATSAQNLDPNPPKSDPDRLARPVGVPSRAGLLPPDPLLRSGSFIDASTATSNGGGPFDDRKAQKLPPHTPEPRRSSGGSPAPSSESTARGKRKPTEAELDWLPPGWTVEDRVRTSGATAGTRDRVFLRFDNDSGFLNELLFLISLLAYGISTILIRCRAANFGRRKRFSTFWKQEVEKKPMDSSGEQKQNASTNIKGSALNFNFSSVPEKVQWVLADSSGESWNALIGDKQVPESSKRDWLAAFTFLASRDRGRYH</sequence>
<feature type="compositionally biased region" description="Low complexity" evidence="6">
    <location>
        <begin position="79"/>
        <end position="91"/>
    </location>
</feature>
<comment type="caution">
    <text evidence="8">The sequence shown here is derived from an EMBL/GenBank/DDBJ whole genome shotgun (WGS) entry which is preliminary data.</text>
</comment>
<dbReference type="EMBL" id="BTGU01000001">
    <property type="protein sequence ID" value="GMN24188.1"/>
    <property type="molecule type" value="Genomic_DNA"/>
</dbReference>
<reference evidence="8" key="1">
    <citation type="submission" date="2023-07" db="EMBL/GenBank/DDBJ databases">
        <title>draft genome sequence of fig (Ficus carica).</title>
        <authorList>
            <person name="Takahashi T."/>
            <person name="Nishimura K."/>
        </authorList>
    </citation>
    <scope>NUCLEOTIDE SEQUENCE</scope>
</reference>
<dbReference type="GO" id="GO:0005634">
    <property type="term" value="C:nucleus"/>
    <property type="evidence" value="ECO:0007669"/>
    <property type="project" value="UniProtKB-SubCell"/>
</dbReference>
<keyword evidence="2" id="KW-0805">Transcription regulation</keyword>
<keyword evidence="7" id="KW-1133">Transmembrane helix</keyword>
<comment type="subcellular location">
    <subcellularLocation>
        <location evidence="1">Nucleus</location>
    </subcellularLocation>
</comment>
<dbReference type="InterPro" id="IPR016177">
    <property type="entry name" value="DNA-bd_dom_sf"/>
</dbReference>
<keyword evidence="5" id="KW-0539">Nucleus</keyword>
<evidence type="ECO:0000256" key="1">
    <source>
        <dbReference type="ARBA" id="ARBA00004123"/>
    </source>
</evidence>
<proteinExistence type="predicted"/>
<evidence type="ECO:0000256" key="6">
    <source>
        <dbReference type="SAM" id="MobiDB-lite"/>
    </source>
</evidence>
<accession>A0AA88CJZ6</accession>
<evidence type="ECO:0000256" key="3">
    <source>
        <dbReference type="ARBA" id="ARBA00023125"/>
    </source>
</evidence>
<name>A0AA88CJZ6_FICCA</name>
<feature type="compositionally biased region" description="Polar residues" evidence="6">
    <location>
        <begin position="1"/>
        <end position="12"/>
    </location>
</feature>
<dbReference type="Gene3D" id="3.30.890.10">
    <property type="entry name" value="Methyl-cpg-binding Protein 2, Chain A"/>
    <property type="match status" value="1"/>
</dbReference>